<keyword evidence="2" id="KW-0234">DNA repair</keyword>
<dbReference type="InterPro" id="IPR001357">
    <property type="entry name" value="BRCT_dom"/>
</dbReference>
<dbReference type="Gene3D" id="3.40.50.10190">
    <property type="entry name" value="BRCT domain"/>
    <property type="match status" value="1"/>
</dbReference>
<name>X1LP00_9ZZZZ</name>
<dbReference type="AlphaFoldDB" id="X1LP00"/>
<gene>
    <name evidence="4" type="ORF">S06H3_31364</name>
</gene>
<dbReference type="InterPro" id="IPR041663">
    <property type="entry name" value="DisA/LigA_HHH"/>
</dbReference>
<accession>X1LP00</accession>
<dbReference type="EMBL" id="BARV01018565">
    <property type="protein sequence ID" value="GAI21072.1"/>
    <property type="molecule type" value="Genomic_DNA"/>
</dbReference>
<keyword evidence="1" id="KW-0227">DNA damage</keyword>
<dbReference type="CDD" id="cd17748">
    <property type="entry name" value="BRCT_DNA_ligase_like"/>
    <property type="match status" value="1"/>
</dbReference>
<dbReference type="Pfam" id="PF12826">
    <property type="entry name" value="HHH_2"/>
    <property type="match status" value="1"/>
</dbReference>
<feature type="domain" description="BRCT" evidence="3">
    <location>
        <begin position="79"/>
        <end position="158"/>
    </location>
</feature>
<comment type="caution">
    <text evidence="4">The sequence shown here is derived from an EMBL/GenBank/DDBJ whole genome shotgun (WGS) entry which is preliminary data.</text>
</comment>
<dbReference type="PROSITE" id="PS50172">
    <property type="entry name" value="BRCT"/>
    <property type="match status" value="1"/>
</dbReference>
<evidence type="ECO:0000256" key="1">
    <source>
        <dbReference type="ARBA" id="ARBA00022763"/>
    </source>
</evidence>
<dbReference type="GO" id="GO:0006281">
    <property type="term" value="P:DNA repair"/>
    <property type="evidence" value="ECO:0007669"/>
    <property type="project" value="UniProtKB-KW"/>
</dbReference>
<evidence type="ECO:0000256" key="2">
    <source>
        <dbReference type="ARBA" id="ARBA00023204"/>
    </source>
</evidence>
<evidence type="ECO:0000313" key="4">
    <source>
        <dbReference type="EMBL" id="GAI21072.1"/>
    </source>
</evidence>
<protein>
    <recommendedName>
        <fullName evidence="3">BRCT domain-containing protein</fullName>
    </recommendedName>
</protein>
<sequence length="162" mass="17558">MGILHVGEEYAELLAENFASIDELAKASREQLLSLPSIGPKIADSIVTFFRQEGNKRIIEKLREAGVRLAKEKTEEAKPEELPLAGLEFVLTGKLESLTRSEAEARINASGGRAGSDVTKKTSYVIAGADPGSKLVKAQKMGVKTLSEAEFLQLLNQKTSPF</sequence>
<organism evidence="4">
    <name type="scientific">marine sediment metagenome</name>
    <dbReference type="NCBI Taxonomy" id="412755"/>
    <lineage>
        <taxon>unclassified sequences</taxon>
        <taxon>metagenomes</taxon>
        <taxon>ecological metagenomes</taxon>
    </lineage>
</organism>
<evidence type="ECO:0000259" key="3">
    <source>
        <dbReference type="PROSITE" id="PS50172"/>
    </source>
</evidence>
<dbReference type="SUPFAM" id="SSF47781">
    <property type="entry name" value="RuvA domain 2-like"/>
    <property type="match status" value="1"/>
</dbReference>
<dbReference type="Pfam" id="PF00533">
    <property type="entry name" value="BRCT"/>
    <property type="match status" value="1"/>
</dbReference>
<dbReference type="Gene3D" id="1.10.150.20">
    <property type="entry name" value="5' to 3' exonuclease, C-terminal subdomain"/>
    <property type="match status" value="1"/>
</dbReference>
<dbReference type="InterPro" id="IPR036420">
    <property type="entry name" value="BRCT_dom_sf"/>
</dbReference>
<dbReference type="SUPFAM" id="SSF52113">
    <property type="entry name" value="BRCT domain"/>
    <property type="match status" value="1"/>
</dbReference>
<proteinExistence type="predicted"/>
<dbReference type="InterPro" id="IPR010994">
    <property type="entry name" value="RuvA_2-like"/>
</dbReference>
<reference evidence="4" key="1">
    <citation type="journal article" date="2014" name="Front. Microbiol.">
        <title>High frequency of phylogenetically diverse reductive dehalogenase-homologous genes in deep subseafloor sedimentary metagenomes.</title>
        <authorList>
            <person name="Kawai M."/>
            <person name="Futagami T."/>
            <person name="Toyoda A."/>
            <person name="Takaki Y."/>
            <person name="Nishi S."/>
            <person name="Hori S."/>
            <person name="Arai W."/>
            <person name="Tsubouchi T."/>
            <person name="Morono Y."/>
            <person name="Uchiyama I."/>
            <person name="Ito T."/>
            <person name="Fujiyama A."/>
            <person name="Inagaki F."/>
            <person name="Takami H."/>
        </authorList>
    </citation>
    <scope>NUCLEOTIDE SEQUENCE</scope>
    <source>
        <strain evidence="4">Expedition CK06-06</strain>
    </source>
</reference>
<dbReference type="SMART" id="SM00292">
    <property type="entry name" value="BRCT"/>
    <property type="match status" value="1"/>
</dbReference>